<evidence type="ECO:0000313" key="2">
    <source>
        <dbReference type="EMBL" id="KAF8695305.1"/>
    </source>
</evidence>
<dbReference type="AlphaFoldDB" id="A0A835BDZ1"/>
<protein>
    <submittedName>
        <fullName evidence="2">Uncharacterized protein</fullName>
    </submittedName>
</protein>
<dbReference type="Proteomes" id="UP000636709">
    <property type="component" value="Unassembled WGS sequence"/>
</dbReference>
<reference evidence="2" key="1">
    <citation type="submission" date="2020-07" db="EMBL/GenBank/DDBJ databases">
        <title>Genome sequence and genetic diversity analysis of an under-domesticated orphan crop, white fonio (Digitaria exilis).</title>
        <authorList>
            <person name="Bennetzen J.L."/>
            <person name="Chen S."/>
            <person name="Ma X."/>
            <person name="Wang X."/>
            <person name="Yssel A.E.J."/>
            <person name="Chaluvadi S.R."/>
            <person name="Johnson M."/>
            <person name="Gangashetty P."/>
            <person name="Hamidou F."/>
            <person name="Sanogo M.D."/>
            <person name="Zwaenepoel A."/>
            <person name="Wallace J."/>
            <person name="Van De Peer Y."/>
            <person name="Van Deynze A."/>
        </authorList>
    </citation>
    <scope>NUCLEOTIDE SEQUENCE</scope>
    <source>
        <tissue evidence="2">Leaves</tissue>
    </source>
</reference>
<dbReference type="EMBL" id="JACEFO010001897">
    <property type="protein sequence ID" value="KAF8695305.1"/>
    <property type="molecule type" value="Genomic_DNA"/>
</dbReference>
<evidence type="ECO:0000313" key="3">
    <source>
        <dbReference type="Proteomes" id="UP000636709"/>
    </source>
</evidence>
<name>A0A835BDZ1_9POAL</name>
<feature type="region of interest" description="Disordered" evidence="1">
    <location>
        <begin position="36"/>
        <end position="58"/>
    </location>
</feature>
<sequence>MNPPTLSTSIIKNLGKDFSKIDPTKLTEEVLGLKNIKKKKSAPSPSGKKTGQKKHKEA</sequence>
<evidence type="ECO:0000256" key="1">
    <source>
        <dbReference type="SAM" id="MobiDB-lite"/>
    </source>
</evidence>
<comment type="caution">
    <text evidence="2">The sequence shown here is derived from an EMBL/GenBank/DDBJ whole genome shotgun (WGS) entry which is preliminary data.</text>
</comment>
<proteinExistence type="predicted"/>
<gene>
    <name evidence="2" type="ORF">HU200_037528</name>
</gene>
<organism evidence="2 3">
    <name type="scientific">Digitaria exilis</name>
    <dbReference type="NCBI Taxonomy" id="1010633"/>
    <lineage>
        <taxon>Eukaryota</taxon>
        <taxon>Viridiplantae</taxon>
        <taxon>Streptophyta</taxon>
        <taxon>Embryophyta</taxon>
        <taxon>Tracheophyta</taxon>
        <taxon>Spermatophyta</taxon>
        <taxon>Magnoliopsida</taxon>
        <taxon>Liliopsida</taxon>
        <taxon>Poales</taxon>
        <taxon>Poaceae</taxon>
        <taxon>PACMAD clade</taxon>
        <taxon>Panicoideae</taxon>
        <taxon>Panicodae</taxon>
        <taxon>Paniceae</taxon>
        <taxon>Anthephorinae</taxon>
        <taxon>Digitaria</taxon>
    </lineage>
</organism>
<accession>A0A835BDZ1</accession>
<keyword evidence="3" id="KW-1185">Reference proteome</keyword>